<gene>
    <name evidence="2" type="ORF">E2562_010595</name>
</gene>
<comment type="caution">
    <text evidence="2">The sequence shown here is derived from an EMBL/GenBank/DDBJ whole genome shotgun (WGS) entry which is preliminary data.</text>
</comment>
<reference evidence="2 3" key="1">
    <citation type="submission" date="2019-11" db="EMBL/GenBank/DDBJ databases">
        <title>Whole genome sequence of Oryza granulata.</title>
        <authorList>
            <person name="Li W."/>
        </authorList>
    </citation>
    <scope>NUCLEOTIDE SEQUENCE [LARGE SCALE GENOMIC DNA]</scope>
    <source>
        <strain evidence="3">cv. Menghai</strain>
        <tissue evidence="2">Leaf</tissue>
    </source>
</reference>
<dbReference type="EMBL" id="SPHZ02000011">
    <property type="protein sequence ID" value="KAF0891609.1"/>
    <property type="molecule type" value="Genomic_DNA"/>
</dbReference>
<evidence type="ECO:0000313" key="2">
    <source>
        <dbReference type="EMBL" id="KAF0891609.1"/>
    </source>
</evidence>
<sequence length="74" mass="7716">MPVVEDKGLAGEARDGATVALTRSSRRRSRAPHRPVEVSEDGGGAGEAENGEVETATAIEDVKAPAAKLARVEY</sequence>
<feature type="compositionally biased region" description="Basic and acidic residues" evidence="1">
    <location>
        <begin position="1"/>
        <end position="15"/>
    </location>
</feature>
<name>A0A6G1BUD6_9ORYZ</name>
<feature type="region of interest" description="Disordered" evidence="1">
    <location>
        <begin position="1"/>
        <end position="52"/>
    </location>
</feature>
<evidence type="ECO:0000313" key="3">
    <source>
        <dbReference type="Proteomes" id="UP000479710"/>
    </source>
</evidence>
<organism evidence="2 3">
    <name type="scientific">Oryza meyeriana var. granulata</name>
    <dbReference type="NCBI Taxonomy" id="110450"/>
    <lineage>
        <taxon>Eukaryota</taxon>
        <taxon>Viridiplantae</taxon>
        <taxon>Streptophyta</taxon>
        <taxon>Embryophyta</taxon>
        <taxon>Tracheophyta</taxon>
        <taxon>Spermatophyta</taxon>
        <taxon>Magnoliopsida</taxon>
        <taxon>Liliopsida</taxon>
        <taxon>Poales</taxon>
        <taxon>Poaceae</taxon>
        <taxon>BOP clade</taxon>
        <taxon>Oryzoideae</taxon>
        <taxon>Oryzeae</taxon>
        <taxon>Oryzinae</taxon>
        <taxon>Oryza</taxon>
        <taxon>Oryza meyeriana</taxon>
    </lineage>
</organism>
<proteinExistence type="predicted"/>
<keyword evidence="3" id="KW-1185">Reference proteome</keyword>
<protein>
    <submittedName>
        <fullName evidence="2">Uncharacterized protein</fullName>
    </submittedName>
</protein>
<evidence type="ECO:0000256" key="1">
    <source>
        <dbReference type="SAM" id="MobiDB-lite"/>
    </source>
</evidence>
<dbReference type="AlphaFoldDB" id="A0A6G1BUD6"/>
<accession>A0A6G1BUD6</accession>
<feature type="compositionally biased region" description="Basic residues" evidence="1">
    <location>
        <begin position="24"/>
        <end position="33"/>
    </location>
</feature>
<dbReference type="Proteomes" id="UP000479710">
    <property type="component" value="Unassembled WGS sequence"/>
</dbReference>